<evidence type="ECO:0000313" key="9">
    <source>
        <dbReference type="EMBL" id="SNT28992.1"/>
    </source>
</evidence>
<dbReference type="GO" id="GO:0006310">
    <property type="term" value="P:DNA recombination"/>
    <property type="evidence" value="ECO:0007669"/>
    <property type="project" value="UniProtKB-KW"/>
</dbReference>
<dbReference type="InterPro" id="IPR013762">
    <property type="entry name" value="Integrase-like_cat_sf"/>
</dbReference>
<comment type="similarity">
    <text evidence="2">Belongs to the 'phage' integrase family.</text>
</comment>
<evidence type="ECO:0000313" key="10">
    <source>
        <dbReference type="Proteomes" id="UP000198304"/>
    </source>
</evidence>
<dbReference type="Proteomes" id="UP000198304">
    <property type="component" value="Unassembled WGS sequence"/>
</dbReference>
<evidence type="ECO:0000256" key="6">
    <source>
        <dbReference type="PROSITE-ProRule" id="PRU01248"/>
    </source>
</evidence>
<evidence type="ECO:0000259" key="8">
    <source>
        <dbReference type="PROSITE" id="PS51900"/>
    </source>
</evidence>
<dbReference type="PANTHER" id="PTHR30349">
    <property type="entry name" value="PHAGE INTEGRASE-RELATED"/>
    <property type="match status" value="1"/>
</dbReference>
<dbReference type="Gene3D" id="1.10.150.130">
    <property type="match status" value="1"/>
</dbReference>
<dbReference type="EMBL" id="FZOJ01000077">
    <property type="protein sequence ID" value="SNT28992.1"/>
    <property type="molecule type" value="Genomic_DNA"/>
</dbReference>
<dbReference type="AlphaFoldDB" id="A0A239LGC5"/>
<proteinExistence type="inferred from homology"/>
<dbReference type="InterPro" id="IPR002104">
    <property type="entry name" value="Integrase_catalytic"/>
</dbReference>
<keyword evidence="4 6" id="KW-0238">DNA-binding</keyword>
<dbReference type="InterPro" id="IPR004107">
    <property type="entry name" value="Integrase_SAM-like_N"/>
</dbReference>
<protein>
    <submittedName>
        <fullName evidence="9">Site-specific recombinase XerD</fullName>
    </submittedName>
</protein>
<name>A0A239LGC5_9FIRM</name>
<evidence type="ECO:0000256" key="4">
    <source>
        <dbReference type="ARBA" id="ARBA00023125"/>
    </source>
</evidence>
<keyword evidence="10" id="KW-1185">Reference proteome</keyword>
<dbReference type="OrthoDB" id="9803188at2"/>
<evidence type="ECO:0000256" key="3">
    <source>
        <dbReference type="ARBA" id="ARBA00022908"/>
    </source>
</evidence>
<evidence type="ECO:0000259" key="7">
    <source>
        <dbReference type="PROSITE" id="PS51898"/>
    </source>
</evidence>
<organism evidence="9 10">
    <name type="scientific">Anaerovirgula multivorans</name>
    <dbReference type="NCBI Taxonomy" id="312168"/>
    <lineage>
        <taxon>Bacteria</taxon>
        <taxon>Bacillati</taxon>
        <taxon>Bacillota</taxon>
        <taxon>Clostridia</taxon>
        <taxon>Peptostreptococcales</taxon>
        <taxon>Natronincolaceae</taxon>
        <taxon>Anaerovirgula</taxon>
    </lineage>
</organism>
<dbReference type="InterPro" id="IPR010998">
    <property type="entry name" value="Integrase_recombinase_N"/>
</dbReference>
<dbReference type="Pfam" id="PF00589">
    <property type="entry name" value="Phage_integrase"/>
    <property type="match status" value="1"/>
</dbReference>
<dbReference type="PROSITE" id="PS51900">
    <property type="entry name" value="CB"/>
    <property type="match status" value="1"/>
</dbReference>
<dbReference type="GO" id="GO:0003677">
    <property type="term" value="F:DNA binding"/>
    <property type="evidence" value="ECO:0007669"/>
    <property type="project" value="UniProtKB-UniRule"/>
</dbReference>
<sequence>MKVIELKTVEGKVRYYLADDTGAPVPPVLKYLRFKDNAGYARNTLRMHCIHLKHFFTYLGEVGKDYGQVNIDDLAGFLAWLKNSDILKKVVLLRFEPEHQPQTINAMIDTVVMFYDYLLRHEGMENQLSEKLVKFVRNPGRNYRSFLHGIAENRMVKSHILKLPVPRMQIRTISKEDAVKLLDSCTNLRDYLLLYLLFETGMRIGEALSLWIEDFDMAGLSITLHDRGEMENLAEIKTVSSPRRLDCTQELMDLFTGYICEHHTAEIHTNHVFLKLRGGMAGKAMDYRDVDNLFRTLRKKTGIKVTPHMFRHTSLSLLYSAGWEPEMLKQRAGHKNIYTTLDTYVHPSEEEVAKAFRKASESLKMPSMGREAGQ</sequence>
<gene>
    <name evidence="9" type="ORF">SAMN05446037_10771</name>
</gene>
<dbReference type="InterPro" id="IPR044068">
    <property type="entry name" value="CB"/>
</dbReference>
<dbReference type="Pfam" id="PF02899">
    <property type="entry name" value="Phage_int_SAM_1"/>
    <property type="match status" value="1"/>
</dbReference>
<dbReference type="InterPro" id="IPR011010">
    <property type="entry name" value="DNA_brk_join_enz"/>
</dbReference>
<evidence type="ECO:0000256" key="1">
    <source>
        <dbReference type="ARBA" id="ARBA00003283"/>
    </source>
</evidence>
<dbReference type="SUPFAM" id="SSF56349">
    <property type="entry name" value="DNA breaking-rejoining enzymes"/>
    <property type="match status" value="1"/>
</dbReference>
<dbReference type="GO" id="GO:0015074">
    <property type="term" value="P:DNA integration"/>
    <property type="evidence" value="ECO:0007669"/>
    <property type="project" value="UniProtKB-KW"/>
</dbReference>
<keyword evidence="5" id="KW-0233">DNA recombination</keyword>
<accession>A0A239LGC5</accession>
<feature type="domain" description="Core-binding (CB)" evidence="8">
    <location>
        <begin position="22"/>
        <end position="119"/>
    </location>
</feature>
<dbReference type="InterPro" id="IPR050090">
    <property type="entry name" value="Tyrosine_recombinase_XerCD"/>
</dbReference>
<dbReference type="RefSeq" id="WP_089285657.1">
    <property type="nucleotide sequence ID" value="NZ_FZOJ01000077.1"/>
</dbReference>
<dbReference type="PANTHER" id="PTHR30349:SF41">
    <property type="entry name" value="INTEGRASE_RECOMBINASE PROTEIN MJ0367-RELATED"/>
    <property type="match status" value="1"/>
</dbReference>
<feature type="domain" description="Tyr recombinase" evidence="7">
    <location>
        <begin position="168"/>
        <end position="357"/>
    </location>
</feature>
<comment type="function">
    <text evidence="1">Site-specific tyrosine recombinase, which acts by catalyzing the cutting and rejoining of the recombining DNA molecules.</text>
</comment>
<evidence type="ECO:0000256" key="5">
    <source>
        <dbReference type="ARBA" id="ARBA00023172"/>
    </source>
</evidence>
<reference evidence="10" key="1">
    <citation type="submission" date="2017-06" db="EMBL/GenBank/DDBJ databases">
        <authorList>
            <person name="Varghese N."/>
            <person name="Submissions S."/>
        </authorList>
    </citation>
    <scope>NUCLEOTIDE SEQUENCE [LARGE SCALE GENOMIC DNA]</scope>
    <source>
        <strain evidence="10">SCA</strain>
    </source>
</reference>
<keyword evidence="3" id="KW-0229">DNA integration</keyword>
<dbReference type="Gene3D" id="1.10.443.10">
    <property type="entry name" value="Intergrase catalytic core"/>
    <property type="match status" value="1"/>
</dbReference>
<dbReference type="PROSITE" id="PS51898">
    <property type="entry name" value="TYR_RECOMBINASE"/>
    <property type="match status" value="1"/>
</dbReference>
<evidence type="ECO:0000256" key="2">
    <source>
        <dbReference type="ARBA" id="ARBA00008857"/>
    </source>
</evidence>